<dbReference type="EMBL" id="BART01016381">
    <property type="protein sequence ID" value="GAG80974.1"/>
    <property type="molecule type" value="Genomic_DNA"/>
</dbReference>
<name>X1AGD6_9ZZZZ</name>
<dbReference type="Pfam" id="PF03961">
    <property type="entry name" value="FapA"/>
    <property type="match status" value="1"/>
</dbReference>
<sequence>SKIEPGKNTELEEDRIVASCDGRFEYNNRVFWVNEVLTLERDIDYRTGNIDFPGDVIINGQIKDGFTVKSGGSVYCNTTMDASEVISAKDLVVRLGVIGRKTGRVRVGGMLRAKFIENCYVEATDSVIVDVGILNSAVHAGNKVELKEKGVVVGGTIYAQNGIVATQLGTEMGPKTEIYCGTNYSVEQKLKWIRDKNVEIAFKLKQVERKLTGGSEGREKILELQQKLKVALHKLNEAAGSLIFQLDKNEKAEIVVRDQVFPGVYIEICHVSYIVSHSMRNVSFKLDKAKGKIIPEPLSLKDR</sequence>
<dbReference type="PANTHER" id="PTHR38032:SF1">
    <property type="entry name" value="RNA-BINDING PROTEIN KHPB N-TERMINAL DOMAIN-CONTAINING PROTEIN"/>
    <property type="match status" value="1"/>
</dbReference>
<dbReference type="InterPro" id="IPR046865">
    <property type="entry name" value="FapA_b_solenoid"/>
</dbReference>
<dbReference type="InterPro" id="IPR005646">
    <property type="entry name" value="FapA"/>
</dbReference>
<feature type="non-terminal residue" evidence="1">
    <location>
        <position position="1"/>
    </location>
</feature>
<dbReference type="AlphaFoldDB" id="X1AGD6"/>
<comment type="caution">
    <text evidence="1">The sequence shown here is derived from an EMBL/GenBank/DDBJ whole genome shotgun (WGS) entry which is preliminary data.</text>
</comment>
<proteinExistence type="predicted"/>
<feature type="non-terminal residue" evidence="1">
    <location>
        <position position="303"/>
    </location>
</feature>
<protein>
    <recommendedName>
        <fullName evidence="2">DUF342 domain-containing protein</fullName>
    </recommendedName>
</protein>
<reference evidence="1" key="1">
    <citation type="journal article" date="2014" name="Front. Microbiol.">
        <title>High frequency of phylogenetically diverse reductive dehalogenase-homologous genes in deep subseafloor sedimentary metagenomes.</title>
        <authorList>
            <person name="Kawai M."/>
            <person name="Futagami T."/>
            <person name="Toyoda A."/>
            <person name="Takaki Y."/>
            <person name="Nishi S."/>
            <person name="Hori S."/>
            <person name="Arai W."/>
            <person name="Tsubouchi T."/>
            <person name="Morono Y."/>
            <person name="Uchiyama I."/>
            <person name="Ito T."/>
            <person name="Fujiyama A."/>
            <person name="Inagaki F."/>
            <person name="Takami H."/>
        </authorList>
    </citation>
    <scope>NUCLEOTIDE SEQUENCE</scope>
    <source>
        <strain evidence="1">Expedition CK06-06</strain>
    </source>
</reference>
<evidence type="ECO:0000313" key="1">
    <source>
        <dbReference type="EMBL" id="GAG80974.1"/>
    </source>
</evidence>
<accession>X1AGD6</accession>
<organism evidence="1">
    <name type="scientific">marine sediment metagenome</name>
    <dbReference type="NCBI Taxonomy" id="412755"/>
    <lineage>
        <taxon>unclassified sequences</taxon>
        <taxon>metagenomes</taxon>
        <taxon>ecological metagenomes</taxon>
    </lineage>
</organism>
<dbReference type="PANTHER" id="PTHR38032">
    <property type="entry name" value="POLYMERASE-RELATED"/>
    <property type="match status" value="1"/>
</dbReference>
<evidence type="ECO:0008006" key="2">
    <source>
        <dbReference type="Google" id="ProtNLM"/>
    </source>
</evidence>
<gene>
    <name evidence="1" type="ORF">S01H4_31520</name>
</gene>